<name>A0A8T5UWL7_9EURY</name>
<reference evidence="2" key="1">
    <citation type="journal article" date="2022" name="Microbiol. Resour. Announc.">
        <title>Draft Genome Sequence of a Methanogenic Archaeon from West Spitsbergen Permafrost.</title>
        <authorList>
            <person name="Trubitsyn V."/>
            <person name="Rivkina E."/>
            <person name="Shcherbakova V."/>
        </authorList>
    </citation>
    <scope>NUCLEOTIDE SEQUENCE [LARGE SCALE GENOMIC DNA]</scope>
    <source>
        <strain evidence="2">VT</strain>
    </source>
</reference>
<dbReference type="AlphaFoldDB" id="A0A8T5UWL7"/>
<keyword evidence="2" id="KW-1185">Reference proteome</keyword>
<proteinExistence type="predicted"/>
<evidence type="ECO:0000313" key="2">
    <source>
        <dbReference type="Proteomes" id="UP000825933"/>
    </source>
</evidence>
<dbReference type="RefSeq" id="WP_223792233.1">
    <property type="nucleotide sequence ID" value="NZ_JAIOUQ010000014.1"/>
</dbReference>
<protein>
    <submittedName>
        <fullName evidence="1">Uncharacterized protein</fullName>
    </submittedName>
</protein>
<dbReference type="Proteomes" id="UP000825933">
    <property type="component" value="Unassembled WGS sequence"/>
</dbReference>
<evidence type="ECO:0000313" key="1">
    <source>
        <dbReference type="EMBL" id="MBZ2166687.1"/>
    </source>
</evidence>
<gene>
    <name evidence="1" type="ORF">K8N75_11630</name>
</gene>
<dbReference type="EMBL" id="JAIOUQ010000014">
    <property type="protein sequence ID" value="MBZ2166687.1"/>
    <property type="molecule type" value="Genomic_DNA"/>
</dbReference>
<accession>A0A8T5UWL7</accession>
<sequence length="64" mass="7275">MKEFQWICKWKIPVTAVIIPASTCKNISVLSIGSMLKFIKINMVIPIIPTIKELAMRTMIQISL</sequence>
<organism evidence="1 2">
    <name type="scientific">Methanobacterium spitsbergense</name>
    <dbReference type="NCBI Taxonomy" id="2874285"/>
    <lineage>
        <taxon>Archaea</taxon>
        <taxon>Methanobacteriati</taxon>
        <taxon>Methanobacteriota</taxon>
        <taxon>Methanomada group</taxon>
        <taxon>Methanobacteria</taxon>
        <taxon>Methanobacteriales</taxon>
        <taxon>Methanobacteriaceae</taxon>
        <taxon>Methanobacterium</taxon>
    </lineage>
</organism>
<comment type="caution">
    <text evidence="1">The sequence shown here is derived from an EMBL/GenBank/DDBJ whole genome shotgun (WGS) entry which is preliminary data.</text>
</comment>